<evidence type="ECO:0008006" key="3">
    <source>
        <dbReference type="Google" id="ProtNLM"/>
    </source>
</evidence>
<dbReference type="Gene3D" id="3.80.10.10">
    <property type="entry name" value="Ribonuclease Inhibitor"/>
    <property type="match status" value="1"/>
</dbReference>
<keyword evidence="2" id="KW-1185">Reference proteome</keyword>
<name>W7XCL5_TETTS</name>
<dbReference type="RefSeq" id="XP_012653176.1">
    <property type="nucleotide sequence ID" value="XM_012797722.1"/>
</dbReference>
<dbReference type="GeneID" id="24440024"/>
<evidence type="ECO:0000313" key="2">
    <source>
        <dbReference type="Proteomes" id="UP000009168"/>
    </source>
</evidence>
<reference evidence="2" key="1">
    <citation type="journal article" date="2006" name="PLoS Biol.">
        <title>Macronuclear genome sequence of the ciliate Tetrahymena thermophila, a model eukaryote.</title>
        <authorList>
            <person name="Eisen J.A."/>
            <person name="Coyne R.S."/>
            <person name="Wu M."/>
            <person name="Wu D."/>
            <person name="Thiagarajan M."/>
            <person name="Wortman J.R."/>
            <person name="Badger J.H."/>
            <person name="Ren Q."/>
            <person name="Amedeo P."/>
            <person name="Jones K.M."/>
            <person name="Tallon L.J."/>
            <person name="Delcher A.L."/>
            <person name="Salzberg S.L."/>
            <person name="Silva J.C."/>
            <person name="Haas B.J."/>
            <person name="Majoros W.H."/>
            <person name="Farzad M."/>
            <person name="Carlton J.M."/>
            <person name="Smith R.K. Jr."/>
            <person name="Garg J."/>
            <person name="Pearlman R.E."/>
            <person name="Karrer K.M."/>
            <person name="Sun L."/>
            <person name="Manning G."/>
            <person name="Elde N.C."/>
            <person name="Turkewitz A.P."/>
            <person name="Asai D.J."/>
            <person name="Wilkes D.E."/>
            <person name="Wang Y."/>
            <person name="Cai H."/>
            <person name="Collins K."/>
            <person name="Stewart B.A."/>
            <person name="Lee S.R."/>
            <person name="Wilamowska K."/>
            <person name="Weinberg Z."/>
            <person name="Ruzzo W.L."/>
            <person name="Wloga D."/>
            <person name="Gaertig J."/>
            <person name="Frankel J."/>
            <person name="Tsao C.-C."/>
            <person name="Gorovsky M.A."/>
            <person name="Keeling P.J."/>
            <person name="Waller R.F."/>
            <person name="Patron N.J."/>
            <person name="Cherry J.M."/>
            <person name="Stover N.A."/>
            <person name="Krieger C.J."/>
            <person name="del Toro C."/>
            <person name="Ryder H.F."/>
            <person name="Williamson S.C."/>
            <person name="Barbeau R.A."/>
            <person name="Hamilton E.P."/>
            <person name="Orias E."/>
        </authorList>
    </citation>
    <scope>NUCLEOTIDE SEQUENCE [LARGE SCALE GENOMIC DNA]</scope>
    <source>
        <strain evidence="2">SB210</strain>
    </source>
</reference>
<sequence length="270" mass="31710">MSFLVFNYQKKSFVNIQFKEIYLKKIFQYILFEQTNKTNNFAKIVQKMGNNQNKKNQQQNDQIFDLKNYQLFSNKILQIESRFYKQFDYQKQRSSDKIEEYNSNQRTLFLQIRPKKTIGEQQASDFAAQLSECKDIIASLDLQFELRKLGDQAIVYLGDGLSQCKNLKCLTLNLSQNIFGSESFNGLIDKLSNCQNLFSLNIFLGGNSNLSKQILFIKLRDIKNLFALKVKLPAVTRYIVYLKLKQNMLRQFKKLVVLDISVVFMKCQLQ</sequence>
<evidence type="ECO:0000313" key="1">
    <source>
        <dbReference type="EMBL" id="EWS74288.1"/>
    </source>
</evidence>
<dbReference type="InterPro" id="IPR032675">
    <property type="entry name" value="LRR_dom_sf"/>
</dbReference>
<dbReference type="EMBL" id="GG662698">
    <property type="protein sequence ID" value="EWS74288.1"/>
    <property type="molecule type" value="Genomic_DNA"/>
</dbReference>
<gene>
    <name evidence="1" type="ORF">TTHERM_000648878</name>
</gene>
<dbReference type="Proteomes" id="UP000009168">
    <property type="component" value="Unassembled WGS sequence"/>
</dbReference>
<dbReference type="KEGG" id="tet:TTHERM_000648878"/>
<organism evidence="1 2">
    <name type="scientific">Tetrahymena thermophila (strain SB210)</name>
    <dbReference type="NCBI Taxonomy" id="312017"/>
    <lineage>
        <taxon>Eukaryota</taxon>
        <taxon>Sar</taxon>
        <taxon>Alveolata</taxon>
        <taxon>Ciliophora</taxon>
        <taxon>Intramacronucleata</taxon>
        <taxon>Oligohymenophorea</taxon>
        <taxon>Hymenostomatida</taxon>
        <taxon>Tetrahymenina</taxon>
        <taxon>Tetrahymenidae</taxon>
        <taxon>Tetrahymena</taxon>
    </lineage>
</organism>
<dbReference type="InParanoid" id="W7XCL5"/>
<dbReference type="OrthoDB" id="120976at2759"/>
<protein>
    <recommendedName>
        <fullName evidence="3">Kinase domain protein</fullName>
    </recommendedName>
</protein>
<dbReference type="SUPFAM" id="SSF52047">
    <property type="entry name" value="RNI-like"/>
    <property type="match status" value="1"/>
</dbReference>
<proteinExistence type="predicted"/>
<accession>W7XCL5</accession>
<dbReference type="AlphaFoldDB" id="W7XCL5"/>